<feature type="region of interest" description="Disordered" evidence="7">
    <location>
        <begin position="1"/>
        <end position="54"/>
    </location>
</feature>
<feature type="region of interest" description="Disordered" evidence="7">
    <location>
        <begin position="144"/>
        <end position="171"/>
    </location>
</feature>
<accession>A0A9P4JA91</accession>
<evidence type="ECO:0000256" key="2">
    <source>
        <dbReference type="ARBA" id="ARBA00022833"/>
    </source>
</evidence>
<dbReference type="PANTHER" id="PTHR47660">
    <property type="entry name" value="TRANSCRIPTION FACTOR WITH C2H2 AND ZN(2)-CYS(6) DNA BINDING DOMAIN (EUROFUNG)-RELATED-RELATED"/>
    <property type="match status" value="1"/>
</dbReference>
<dbReference type="GO" id="GO:0000981">
    <property type="term" value="F:DNA-binding transcription factor activity, RNA polymerase II-specific"/>
    <property type="evidence" value="ECO:0007669"/>
    <property type="project" value="InterPro"/>
</dbReference>
<dbReference type="PANTHER" id="PTHR47660:SF7">
    <property type="entry name" value="TRANSCRIPTION FACTOR WITH C2H2 AND ZN(2)-CYS(6) DNA BINDING DOMAIN (EUROFUNG)"/>
    <property type="match status" value="1"/>
</dbReference>
<keyword evidence="6" id="KW-0863">Zinc-finger</keyword>
<dbReference type="Gene3D" id="4.10.240.10">
    <property type="entry name" value="Zn(2)-C6 fungal-type DNA-binding domain"/>
    <property type="match status" value="1"/>
</dbReference>
<dbReference type="PROSITE" id="PS50157">
    <property type="entry name" value="ZINC_FINGER_C2H2_2"/>
    <property type="match status" value="2"/>
</dbReference>
<keyword evidence="1" id="KW-0479">Metal-binding</keyword>
<evidence type="ECO:0008006" key="12">
    <source>
        <dbReference type="Google" id="ProtNLM"/>
    </source>
</evidence>
<feature type="compositionally biased region" description="Basic and acidic residues" evidence="7">
    <location>
        <begin position="43"/>
        <end position="54"/>
    </location>
</feature>
<dbReference type="PROSITE" id="PS50048">
    <property type="entry name" value="ZN2_CY6_FUNGAL_2"/>
    <property type="match status" value="1"/>
</dbReference>
<evidence type="ECO:0000256" key="1">
    <source>
        <dbReference type="ARBA" id="ARBA00022723"/>
    </source>
</evidence>
<dbReference type="Proteomes" id="UP000799439">
    <property type="component" value="Unassembled WGS sequence"/>
</dbReference>
<keyword evidence="5" id="KW-0539">Nucleus</keyword>
<dbReference type="InterPro" id="IPR036236">
    <property type="entry name" value="Znf_C2H2_sf"/>
</dbReference>
<dbReference type="SMART" id="SM00355">
    <property type="entry name" value="ZnF_C2H2"/>
    <property type="match status" value="2"/>
</dbReference>
<dbReference type="Pfam" id="PF00172">
    <property type="entry name" value="Zn_clus"/>
    <property type="match status" value="1"/>
</dbReference>
<protein>
    <recommendedName>
        <fullName evidence="12">C2H2-type domain-containing protein</fullName>
    </recommendedName>
</protein>
<evidence type="ECO:0000259" key="8">
    <source>
        <dbReference type="PROSITE" id="PS50048"/>
    </source>
</evidence>
<dbReference type="SUPFAM" id="SSF57701">
    <property type="entry name" value="Zn2/Cys6 DNA-binding domain"/>
    <property type="match status" value="1"/>
</dbReference>
<evidence type="ECO:0000313" key="10">
    <source>
        <dbReference type="EMBL" id="KAF2156950.1"/>
    </source>
</evidence>
<feature type="domain" description="Zn(2)-C6 fungal-type" evidence="8">
    <location>
        <begin position="116"/>
        <end position="145"/>
    </location>
</feature>
<evidence type="ECO:0000256" key="4">
    <source>
        <dbReference type="ARBA" id="ARBA00023163"/>
    </source>
</evidence>
<dbReference type="Pfam" id="PF04082">
    <property type="entry name" value="Fungal_trans"/>
    <property type="match status" value="1"/>
</dbReference>
<evidence type="ECO:0000313" key="11">
    <source>
        <dbReference type="Proteomes" id="UP000799439"/>
    </source>
</evidence>
<feature type="region of interest" description="Disordered" evidence="7">
    <location>
        <begin position="289"/>
        <end position="311"/>
    </location>
</feature>
<dbReference type="GO" id="GO:0003677">
    <property type="term" value="F:DNA binding"/>
    <property type="evidence" value="ECO:0007669"/>
    <property type="project" value="InterPro"/>
</dbReference>
<dbReference type="CDD" id="cd12148">
    <property type="entry name" value="fungal_TF_MHR"/>
    <property type="match status" value="1"/>
</dbReference>
<gene>
    <name evidence="10" type="ORF">K461DRAFT_7805</name>
</gene>
<dbReference type="AlphaFoldDB" id="A0A9P4JA91"/>
<evidence type="ECO:0000256" key="6">
    <source>
        <dbReference type="PROSITE-ProRule" id="PRU00042"/>
    </source>
</evidence>
<keyword evidence="11" id="KW-1185">Reference proteome</keyword>
<dbReference type="PROSITE" id="PS00028">
    <property type="entry name" value="ZINC_FINGER_C2H2_1"/>
    <property type="match status" value="2"/>
</dbReference>
<keyword evidence="2" id="KW-0862">Zinc</keyword>
<dbReference type="EMBL" id="ML996081">
    <property type="protein sequence ID" value="KAF2156950.1"/>
    <property type="molecule type" value="Genomic_DNA"/>
</dbReference>
<reference evidence="10" key="1">
    <citation type="journal article" date="2020" name="Stud. Mycol.">
        <title>101 Dothideomycetes genomes: a test case for predicting lifestyles and emergence of pathogens.</title>
        <authorList>
            <person name="Haridas S."/>
            <person name="Albert R."/>
            <person name="Binder M."/>
            <person name="Bloem J."/>
            <person name="Labutti K."/>
            <person name="Salamov A."/>
            <person name="Andreopoulos B."/>
            <person name="Baker S."/>
            <person name="Barry K."/>
            <person name="Bills G."/>
            <person name="Bluhm B."/>
            <person name="Cannon C."/>
            <person name="Castanera R."/>
            <person name="Culley D."/>
            <person name="Daum C."/>
            <person name="Ezra D."/>
            <person name="Gonzalez J."/>
            <person name="Henrissat B."/>
            <person name="Kuo A."/>
            <person name="Liang C."/>
            <person name="Lipzen A."/>
            <person name="Lutzoni F."/>
            <person name="Magnuson J."/>
            <person name="Mondo S."/>
            <person name="Nolan M."/>
            <person name="Ohm R."/>
            <person name="Pangilinan J."/>
            <person name="Park H.-J."/>
            <person name="Ramirez L."/>
            <person name="Alfaro M."/>
            <person name="Sun H."/>
            <person name="Tritt A."/>
            <person name="Yoshinaga Y."/>
            <person name="Zwiers L.-H."/>
            <person name="Turgeon B."/>
            <person name="Goodwin S."/>
            <person name="Spatafora J."/>
            <person name="Crous P."/>
            <person name="Grigoriev I."/>
        </authorList>
    </citation>
    <scope>NUCLEOTIDE SEQUENCE</scope>
    <source>
        <strain evidence="10">CBS 260.36</strain>
    </source>
</reference>
<dbReference type="SUPFAM" id="SSF57667">
    <property type="entry name" value="beta-beta-alpha zinc fingers"/>
    <property type="match status" value="1"/>
</dbReference>
<feature type="compositionally biased region" description="Polar residues" evidence="7">
    <location>
        <begin position="153"/>
        <end position="162"/>
    </location>
</feature>
<feature type="compositionally biased region" description="Polar residues" evidence="7">
    <location>
        <begin position="294"/>
        <end position="308"/>
    </location>
</feature>
<evidence type="ECO:0000256" key="5">
    <source>
        <dbReference type="ARBA" id="ARBA00023242"/>
    </source>
</evidence>
<keyword evidence="4" id="KW-0804">Transcription</keyword>
<dbReference type="GO" id="GO:0006351">
    <property type="term" value="P:DNA-templated transcription"/>
    <property type="evidence" value="ECO:0007669"/>
    <property type="project" value="InterPro"/>
</dbReference>
<dbReference type="InterPro" id="IPR036864">
    <property type="entry name" value="Zn2-C6_fun-type_DNA-bd_sf"/>
</dbReference>
<feature type="compositionally biased region" description="Low complexity" evidence="7">
    <location>
        <begin position="1"/>
        <end position="12"/>
    </location>
</feature>
<name>A0A9P4JA91_9PEZI</name>
<evidence type="ECO:0000259" key="9">
    <source>
        <dbReference type="PROSITE" id="PS50157"/>
    </source>
</evidence>
<feature type="domain" description="C2H2-type" evidence="9">
    <location>
        <begin position="52"/>
        <end position="79"/>
    </location>
</feature>
<keyword evidence="3" id="KW-0805">Transcription regulation</keyword>
<sequence>MDPVTDTAASSDDSSHTEQNIAGVKRKRRDTNVTIDTAADGNGSDKDDKERHQCPHCDRSFGRVEHMKRHAASHSNERPFRCATCDKGFHRLDTMQRHELIHRDHAENAKPKGARACTECALAKVRCPGGMPCTRCEAKGGKCRYPDVRNRTGDPSSPSESTIDPLPRQGSYDAVQPLARSQSITGVSYSPAVWPDGPTSPQQWLPPSATVEMAVPRPEFQDRPAAARHLSFSSNGARPTGLASLNGSDPYSNLRQAGFVTAAPDAVSLSGSTTRNWLETLLAPQAIDVRDASTPDNNSSHKTSSISETYLDGDGARLPKIGIRRRYNFRPSLSVPAPGPAVSLLTSTPSYNFPPHFCQPDLEMAPSERRLLGESTYADIRRNFEQTCGPQSSYSPCFESPDYPSWDQMHMFIQIYLDEFQPLVPMLHQPTLNLHSSHWLLSLALASMGCHFADMPEAEYCALALNEHLRRAVGDLEISENSIDPVLLAQVKLLNCIGMIYCGDERMENFGWRQHADVVRFCRTHWVNEDSVQLPTDAHLYSEVEVEWRHWRDIEARRRTGYGIWLLDCMWAYGYLERNLLSLEDAKVPVPCQEVLWEAESALQWQHVKSYSVPMPSLNSATHSVYIEKRVESTMGEFSRILLIHALYSASWSIQTHLSNPMSHWTPRATKLDLNTLPSFREPIFLPSEPSYFRWRNATCDCLDILHWRANSVTGASSGVEHPTLLHLHLARIILLTPFREICNLAFGLSGMTMNVTTHPQSSPAELAANRALVRRWAEQDQPKARLAMYHAGVLFWHIRLYSAKGAYEPTAVLLAALALWAFGTFAPKHPMSAAPASSPLAQLAPGITPDGDDDASAFPTSINIDRPADDEIVQMYIRQGDRMQALIVGVGDIRSPMGPQRVLLEGAKLVSSLANWGSSRRVMSVLVTLARVVRESGVG</sequence>
<proteinExistence type="predicted"/>
<organism evidence="10 11">
    <name type="scientific">Myriangium duriaei CBS 260.36</name>
    <dbReference type="NCBI Taxonomy" id="1168546"/>
    <lineage>
        <taxon>Eukaryota</taxon>
        <taxon>Fungi</taxon>
        <taxon>Dikarya</taxon>
        <taxon>Ascomycota</taxon>
        <taxon>Pezizomycotina</taxon>
        <taxon>Dothideomycetes</taxon>
        <taxon>Dothideomycetidae</taxon>
        <taxon>Myriangiales</taxon>
        <taxon>Myriangiaceae</taxon>
        <taxon>Myriangium</taxon>
    </lineage>
</organism>
<dbReference type="OrthoDB" id="654211at2759"/>
<dbReference type="Gene3D" id="3.30.160.60">
    <property type="entry name" value="Classic Zinc Finger"/>
    <property type="match status" value="2"/>
</dbReference>
<feature type="domain" description="C2H2-type" evidence="9">
    <location>
        <begin position="80"/>
        <end position="107"/>
    </location>
</feature>
<dbReference type="InterPro" id="IPR007219">
    <property type="entry name" value="XnlR_reg_dom"/>
</dbReference>
<dbReference type="CDD" id="cd00067">
    <property type="entry name" value="GAL4"/>
    <property type="match status" value="1"/>
</dbReference>
<evidence type="ECO:0000256" key="3">
    <source>
        <dbReference type="ARBA" id="ARBA00023015"/>
    </source>
</evidence>
<evidence type="ECO:0000256" key="7">
    <source>
        <dbReference type="SAM" id="MobiDB-lite"/>
    </source>
</evidence>
<dbReference type="InterPro" id="IPR013087">
    <property type="entry name" value="Znf_C2H2_type"/>
</dbReference>
<dbReference type="InterPro" id="IPR001138">
    <property type="entry name" value="Zn2Cys6_DnaBD"/>
</dbReference>
<comment type="caution">
    <text evidence="10">The sequence shown here is derived from an EMBL/GenBank/DDBJ whole genome shotgun (WGS) entry which is preliminary data.</text>
</comment>
<dbReference type="GO" id="GO:0008270">
    <property type="term" value="F:zinc ion binding"/>
    <property type="evidence" value="ECO:0007669"/>
    <property type="project" value="UniProtKB-KW"/>
</dbReference>
<dbReference type="SMART" id="SM00066">
    <property type="entry name" value="GAL4"/>
    <property type="match status" value="1"/>
</dbReference>